<comment type="caution">
    <text evidence="10">The sequence shown here is derived from an EMBL/GenBank/DDBJ whole genome shotgun (WGS) entry which is preliminary data.</text>
</comment>
<keyword evidence="11" id="KW-1185">Reference proteome</keyword>
<keyword evidence="5 7" id="KW-0143">Chaperone</keyword>
<proteinExistence type="inferred from homology"/>
<keyword evidence="8" id="KW-0812">Transmembrane</keyword>
<feature type="domain" description="PpiC" evidence="9">
    <location>
        <begin position="221"/>
        <end position="323"/>
    </location>
</feature>
<dbReference type="Gene3D" id="1.10.4030.10">
    <property type="entry name" value="Porin chaperone SurA, peptide-binding domain"/>
    <property type="match status" value="1"/>
</dbReference>
<evidence type="ECO:0000256" key="4">
    <source>
        <dbReference type="ARBA" id="ARBA00023110"/>
    </source>
</evidence>
<comment type="function">
    <text evidence="7">Chaperone involved in the correct folding and assembly of outer membrane proteins. Recognizes specific patterns of aromatic residues and the orientation of their side chains, which are found more frequently in integral outer membrane proteins. May act in both early periplasmic and late outer membrane-associated steps of protein maturation.</text>
</comment>
<evidence type="ECO:0000256" key="6">
    <source>
        <dbReference type="ARBA" id="ARBA00023235"/>
    </source>
</evidence>
<name>A0A1N7RWT9_9BURK</name>
<evidence type="ECO:0000313" key="10">
    <source>
        <dbReference type="EMBL" id="SIT39562.1"/>
    </source>
</evidence>
<accession>A0A1N7RWT9</accession>
<dbReference type="SUPFAM" id="SSF109998">
    <property type="entry name" value="Triger factor/SurA peptide-binding domain-like"/>
    <property type="match status" value="1"/>
</dbReference>
<dbReference type="GO" id="GO:0051082">
    <property type="term" value="F:unfolded protein binding"/>
    <property type="evidence" value="ECO:0007669"/>
    <property type="project" value="UniProtKB-UniRule"/>
</dbReference>
<dbReference type="InterPro" id="IPR023034">
    <property type="entry name" value="PPIase_SurA"/>
</dbReference>
<evidence type="ECO:0000256" key="8">
    <source>
        <dbReference type="SAM" id="Phobius"/>
    </source>
</evidence>
<gene>
    <name evidence="7 10" type="primary">surA</name>
    <name evidence="10" type="ORF">BN2476_230084</name>
</gene>
<dbReference type="GO" id="GO:0042277">
    <property type="term" value="F:peptide binding"/>
    <property type="evidence" value="ECO:0007669"/>
    <property type="project" value="InterPro"/>
</dbReference>
<organism evidence="10 11">
    <name type="scientific">Paraburkholderia piptadeniae</name>
    <dbReference type="NCBI Taxonomy" id="1701573"/>
    <lineage>
        <taxon>Bacteria</taxon>
        <taxon>Pseudomonadati</taxon>
        <taxon>Pseudomonadota</taxon>
        <taxon>Betaproteobacteria</taxon>
        <taxon>Burkholderiales</taxon>
        <taxon>Burkholderiaceae</taxon>
        <taxon>Paraburkholderia</taxon>
    </lineage>
</organism>
<evidence type="ECO:0000256" key="1">
    <source>
        <dbReference type="ARBA" id="ARBA00022729"/>
    </source>
</evidence>
<dbReference type="GO" id="GO:0006457">
    <property type="term" value="P:protein folding"/>
    <property type="evidence" value="ECO:0007669"/>
    <property type="project" value="UniProtKB-UniRule"/>
</dbReference>
<feature type="domain" description="PpiC" evidence="9">
    <location>
        <begin position="338"/>
        <end position="437"/>
    </location>
</feature>
<keyword evidence="4 7" id="KW-0697">Rotamase</keyword>
<dbReference type="Pfam" id="PF00639">
    <property type="entry name" value="Rotamase"/>
    <property type="match status" value="2"/>
</dbReference>
<dbReference type="Gene3D" id="3.10.50.40">
    <property type="match status" value="2"/>
</dbReference>
<dbReference type="InterPro" id="IPR046357">
    <property type="entry name" value="PPIase_dom_sf"/>
</dbReference>
<comment type="subcellular location">
    <subcellularLocation>
        <location evidence="7">Periplasm</location>
    </subcellularLocation>
    <text evidence="7">Is capable of associating with the outer membrane.</text>
</comment>
<dbReference type="GO" id="GO:0043165">
    <property type="term" value="P:Gram-negative-bacterium-type cell outer membrane assembly"/>
    <property type="evidence" value="ECO:0007669"/>
    <property type="project" value="InterPro"/>
</dbReference>
<dbReference type="GO" id="GO:0003755">
    <property type="term" value="F:peptidyl-prolyl cis-trans isomerase activity"/>
    <property type="evidence" value="ECO:0007669"/>
    <property type="project" value="UniProtKB-UniRule"/>
</dbReference>
<dbReference type="InterPro" id="IPR050280">
    <property type="entry name" value="OMP_Chaperone_SurA"/>
</dbReference>
<dbReference type="GO" id="GO:0050821">
    <property type="term" value="P:protein stabilization"/>
    <property type="evidence" value="ECO:0007669"/>
    <property type="project" value="InterPro"/>
</dbReference>
<keyword evidence="8" id="KW-0472">Membrane</keyword>
<dbReference type="InterPro" id="IPR015391">
    <property type="entry name" value="SurA_N"/>
</dbReference>
<evidence type="ECO:0000259" key="9">
    <source>
        <dbReference type="PROSITE" id="PS50198"/>
    </source>
</evidence>
<feature type="transmembrane region" description="Helical" evidence="8">
    <location>
        <begin position="41"/>
        <end position="62"/>
    </location>
</feature>
<evidence type="ECO:0000256" key="2">
    <source>
        <dbReference type="ARBA" id="ARBA00022737"/>
    </source>
</evidence>
<dbReference type="HAMAP" id="MF_01183">
    <property type="entry name" value="Chaperone_SurA"/>
    <property type="match status" value="1"/>
</dbReference>
<dbReference type="EC" id="5.2.1.8" evidence="7"/>
<evidence type="ECO:0000313" key="11">
    <source>
        <dbReference type="Proteomes" id="UP000195569"/>
    </source>
</evidence>
<evidence type="ECO:0000256" key="7">
    <source>
        <dbReference type="HAMAP-Rule" id="MF_01183"/>
    </source>
</evidence>
<protein>
    <recommendedName>
        <fullName evidence="7">Chaperone SurA</fullName>
    </recommendedName>
    <alternativeName>
        <fullName evidence="7">Peptidyl-prolyl cis-trans isomerase SurA</fullName>
        <shortName evidence="7">PPIase SurA</shortName>
        <ecNumber evidence="7">5.2.1.8</ecNumber>
    </alternativeName>
    <alternativeName>
        <fullName evidence="7">Rotamase SurA</fullName>
    </alternativeName>
</protein>
<dbReference type="InterPro" id="IPR027304">
    <property type="entry name" value="Trigger_fact/SurA_dom_sf"/>
</dbReference>
<evidence type="ECO:0000256" key="5">
    <source>
        <dbReference type="ARBA" id="ARBA00023186"/>
    </source>
</evidence>
<comment type="domain">
    <text evidence="7">The PPIase activity resides only in the second parvulin domain. The N-terminal region and the C-terminal tail are necessary and sufficient for the chaperone activity of SurA. The PPIase activity is dispensable for SurA to function as a chaperone. The N-terminal region and the C-terminal tail are also required for porin recognition.</text>
</comment>
<dbReference type="Pfam" id="PF09312">
    <property type="entry name" value="SurA_N"/>
    <property type="match status" value="1"/>
</dbReference>
<keyword evidence="2 7" id="KW-0677">Repeat</keyword>
<sequence length="491" mass="53602">MGREYARKRQLQSTRQLWSTDGPSVPDIIGVSVAIMKKLRLATFATGLAAAASILLAVPAHAQALNGNNNAQPVDTIAAVVNNGVITQRELDMRVGLITKRLNQQHAPIPPADQLRQQVLNQMVLERIQLQKAREDGITVDDATVQRTLERLAQANNMPLEMYRARIEAQGVPWTTFTGDAKTELILSRLREKEVDSKITVSDAEVANYIASQRGPTAGVTSDLHFEHIFLKAPLNASQTDIEAAQAKANSLLQEASNGGNFARLAKANSQAPDASKGGDMGFQQPSKLPAEFVTAASTLRPGQVNPSVIRTGDGFEIVRLVERRSGQGATSADSTKLVQTHVRHILLRVGEGMSEPQAREKLLEIKRDIQSGQGDFDKFARTYSQDGSSSQGGDLGWISPGETVPEFERAMNSLQDGQISEPVRSEYGYHLIQVLGRREAEGSVAQQMDLARQAIGQRKAEQAYADWLRELRDTAYVDYKVGPVTGTSMQ</sequence>
<dbReference type="EMBL" id="CYGY02000023">
    <property type="protein sequence ID" value="SIT39562.1"/>
    <property type="molecule type" value="Genomic_DNA"/>
</dbReference>
<dbReference type="SUPFAM" id="SSF54534">
    <property type="entry name" value="FKBP-like"/>
    <property type="match status" value="2"/>
</dbReference>
<dbReference type="PANTHER" id="PTHR47637">
    <property type="entry name" value="CHAPERONE SURA"/>
    <property type="match status" value="1"/>
</dbReference>
<dbReference type="AlphaFoldDB" id="A0A1N7RWT9"/>
<dbReference type="Proteomes" id="UP000195569">
    <property type="component" value="Unassembled WGS sequence"/>
</dbReference>
<keyword evidence="1 7" id="KW-0732">Signal</keyword>
<keyword evidence="8" id="KW-1133">Transmembrane helix</keyword>
<dbReference type="InterPro" id="IPR000297">
    <property type="entry name" value="PPIase_PpiC"/>
</dbReference>
<keyword evidence="6 7" id="KW-0413">Isomerase</keyword>
<keyword evidence="3 7" id="KW-0574">Periplasm</keyword>
<dbReference type="PANTHER" id="PTHR47637:SF1">
    <property type="entry name" value="CHAPERONE SURA"/>
    <property type="match status" value="1"/>
</dbReference>
<dbReference type="GO" id="GO:0030288">
    <property type="term" value="C:outer membrane-bounded periplasmic space"/>
    <property type="evidence" value="ECO:0007669"/>
    <property type="project" value="InterPro"/>
</dbReference>
<evidence type="ECO:0000256" key="3">
    <source>
        <dbReference type="ARBA" id="ARBA00022764"/>
    </source>
</evidence>
<comment type="catalytic activity">
    <reaction evidence="7">
        <text>[protein]-peptidylproline (omega=180) = [protein]-peptidylproline (omega=0)</text>
        <dbReference type="Rhea" id="RHEA:16237"/>
        <dbReference type="Rhea" id="RHEA-COMP:10747"/>
        <dbReference type="Rhea" id="RHEA-COMP:10748"/>
        <dbReference type="ChEBI" id="CHEBI:83833"/>
        <dbReference type="ChEBI" id="CHEBI:83834"/>
        <dbReference type="EC" id="5.2.1.8"/>
    </reaction>
</comment>
<dbReference type="PROSITE" id="PS50198">
    <property type="entry name" value="PPIC_PPIASE_2"/>
    <property type="match status" value="2"/>
</dbReference>
<reference evidence="10" key="1">
    <citation type="submission" date="2016-12" db="EMBL/GenBank/DDBJ databases">
        <authorList>
            <person name="Moulin L."/>
        </authorList>
    </citation>
    <scope>NUCLEOTIDE SEQUENCE [LARGE SCALE GENOMIC DNA]</scope>
    <source>
        <strain evidence="10">STM 7183</strain>
    </source>
</reference>